<evidence type="ECO:0000313" key="4">
    <source>
        <dbReference type="EMBL" id="KAF4670298.1"/>
    </source>
</evidence>
<dbReference type="EMBL" id="JABAHT010000106">
    <property type="protein sequence ID" value="KAF4664918.1"/>
    <property type="molecule type" value="Genomic_DNA"/>
</dbReference>
<name>A0A7J6M041_PEROL</name>
<reference evidence="5 6" key="1">
    <citation type="submission" date="2020-04" db="EMBL/GenBank/DDBJ databases">
        <title>Perkinsus olseni comparative genomics.</title>
        <authorList>
            <person name="Bogema D.R."/>
        </authorList>
    </citation>
    <scope>NUCLEOTIDE SEQUENCE [LARGE SCALE GENOMIC DNA]</scope>
    <source>
        <strain evidence="3">ATCC PRA-179</strain>
        <strain evidence="4">ATCC PRA-31</strain>
    </source>
</reference>
<feature type="compositionally biased region" description="Polar residues" evidence="1">
    <location>
        <begin position="139"/>
        <end position="148"/>
    </location>
</feature>
<feature type="signal peptide" evidence="2">
    <location>
        <begin position="1"/>
        <end position="25"/>
    </location>
</feature>
<dbReference type="Proteomes" id="UP000570595">
    <property type="component" value="Unassembled WGS sequence"/>
</dbReference>
<sequence>MFMPLRYALLAIAAFFLSGMKGCNRRRRHRHSPKPVAPKHKPATTTPKPVITTPKPVTTTPDSESEDIADLMLTETGTTPEPETENIAETVKPTATDSELNNTLGNRDASGDLLSGEKDEASLNDTISGDGADADQESDSSNLESATNAPEDEVEDFVEALAATAEPEADERGEPVSTTVEPDADNHPESLAAGTDLEAGNTTQRVVAAVEPQADSAADVVTSTSEPGADNLPRPATTGATNSGRADPSGDVDLPLDSKSAREEADDVSPSEESTDEVVADDDDASLASHKSESTSDLEASSPEEEDGSGEVSSSPRASQKDPKECEANYDSDDGQPKFRIIIRRQHLLKAHRLLIKAQCGDMMKEESLTAPKLGAKAADEMNCEQLFALIGITRDSGVEDFKAVCDNKDLSSINLDGAQSSLHPKPQKGGPSVLTGVKRHVTISQEEQWTKAGHAKRGSA</sequence>
<proteinExistence type="predicted"/>
<protein>
    <submittedName>
        <fullName evidence="3">Uncharacterized protein</fullName>
    </submittedName>
</protein>
<evidence type="ECO:0000313" key="3">
    <source>
        <dbReference type="EMBL" id="KAF4664918.1"/>
    </source>
</evidence>
<feature type="chain" id="PRO_5036400570" evidence="2">
    <location>
        <begin position="26"/>
        <end position="461"/>
    </location>
</feature>
<feature type="compositionally biased region" description="Polar residues" evidence="1">
    <location>
        <begin position="93"/>
        <end position="105"/>
    </location>
</feature>
<organism evidence="3 5">
    <name type="scientific">Perkinsus olseni</name>
    <name type="common">Perkinsus atlanticus</name>
    <dbReference type="NCBI Taxonomy" id="32597"/>
    <lineage>
        <taxon>Eukaryota</taxon>
        <taxon>Sar</taxon>
        <taxon>Alveolata</taxon>
        <taxon>Perkinsozoa</taxon>
        <taxon>Perkinsea</taxon>
        <taxon>Perkinsida</taxon>
        <taxon>Perkinsidae</taxon>
        <taxon>Perkinsus</taxon>
    </lineage>
</organism>
<feature type="compositionally biased region" description="Acidic residues" evidence="1">
    <location>
        <begin position="264"/>
        <end position="285"/>
    </location>
</feature>
<dbReference type="Proteomes" id="UP000572268">
    <property type="component" value="Unassembled WGS sequence"/>
</dbReference>
<accession>A0A7J6M041</accession>
<dbReference type="OrthoDB" id="10652063at2759"/>
<comment type="caution">
    <text evidence="3">The sequence shown here is derived from an EMBL/GenBank/DDBJ whole genome shotgun (WGS) entry which is preliminary data.</text>
</comment>
<gene>
    <name evidence="4" type="ORF">FOL46_000918</name>
    <name evidence="3" type="ORF">FOZ61_000380</name>
</gene>
<evidence type="ECO:0000256" key="2">
    <source>
        <dbReference type="SAM" id="SignalP"/>
    </source>
</evidence>
<dbReference type="EMBL" id="JABANN010000123">
    <property type="protein sequence ID" value="KAF4670298.1"/>
    <property type="molecule type" value="Genomic_DNA"/>
</dbReference>
<feature type="compositionally biased region" description="Basic residues" evidence="1">
    <location>
        <begin position="25"/>
        <end position="42"/>
    </location>
</feature>
<dbReference type="AlphaFoldDB" id="A0A7J6M041"/>
<evidence type="ECO:0000313" key="6">
    <source>
        <dbReference type="Proteomes" id="UP000572268"/>
    </source>
</evidence>
<keyword evidence="2" id="KW-0732">Signal</keyword>
<feature type="compositionally biased region" description="Low complexity" evidence="1">
    <location>
        <begin position="43"/>
        <end position="61"/>
    </location>
</feature>
<evidence type="ECO:0000313" key="5">
    <source>
        <dbReference type="Proteomes" id="UP000570595"/>
    </source>
</evidence>
<feature type="region of interest" description="Disordered" evidence="1">
    <location>
        <begin position="25"/>
        <end position="335"/>
    </location>
</feature>
<evidence type="ECO:0000256" key="1">
    <source>
        <dbReference type="SAM" id="MobiDB-lite"/>
    </source>
</evidence>